<evidence type="ECO:0000313" key="2">
    <source>
        <dbReference type="EMBL" id="AAR38181.1"/>
    </source>
</evidence>
<keyword evidence="1" id="KW-1133">Transmembrane helix</keyword>
<feature type="transmembrane region" description="Helical" evidence="1">
    <location>
        <begin position="12"/>
        <end position="29"/>
    </location>
</feature>
<organism evidence="2">
    <name type="scientific">uncultured marine bacterium 580</name>
    <dbReference type="NCBI Taxonomy" id="257400"/>
    <lineage>
        <taxon>Bacteria</taxon>
        <taxon>environmental samples</taxon>
    </lineage>
</organism>
<dbReference type="AlphaFoldDB" id="Q6SFN1"/>
<sequence length="58" mass="6642">MKFMGDNKMNKNTKLILLVISALVLIIIFREEIKLVLTIIGIFVVAGLILQWLDKNKD</sequence>
<dbReference type="EMBL" id="AY458647">
    <property type="protein sequence ID" value="AAR38181.1"/>
    <property type="molecule type" value="Genomic_DNA"/>
</dbReference>
<keyword evidence="1" id="KW-0812">Transmembrane</keyword>
<reference evidence="2" key="1">
    <citation type="submission" date="2003-11" db="EMBL/GenBank/DDBJ databases">
        <authorList>
            <person name="Heidelberg J.F."/>
            <person name="Eisen J.A."/>
            <person name="Nelson W.C."/>
            <person name="DeLong E.F."/>
        </authorList>
    </citation>
    <scope>NUCLEOTIDE SEQUENCE</scope>
</reference>
<keyword evidence="1" id="KW-0472">Membrane</keyword>
<name>Q6SFN1_9BACT</name>
<gene>
    <name evidence="2" type="ORF">MBMO_EBAC000-36A07.26</name>
</gene>
<evidence type="ECO:0000256" key="1">
    <source>
        <dbReference type="SAM" id="Phobius"/>
    </source>
</evidence>
<accession>Q6SFN1</accession>
<reference evidence="2" key="2">
    <citation type="submission" date="2003-12" db="EMBL/GenBank/DDBJ databases">
        <title>Monterey Bay Coastal Ocean Microbial Observatory environmental clone sequencing.</title>
        <authorList>
            <person name="DeLong E.F."/>
        </authorList>
    </citation>
    <scope>NUCLEOTIDE SEQUENCE</scope>
</reference>
<protein>
    <submittedName>
        <fullName evidence="2">Uncharacterized protein</fullName>
    </submittedName>
</protein>
<proteinExistence type="predicted"/>
<feature type="transmembrane region" description="Helical" evidence="1">
    <location>
        <begin position="35"/>
        <end position="53"/>
    </location>
</feature>